<organism evidence="1 2">
    <name type="scientific">Saccharomyces mikatae IFO 1815</name>
    <dbReference type="NCBI Taxonomy" id="226126"/>
    <lineage>
        <taxon>Eukaryota</taxon>
        <taxon>Fungi</taxon>
        <taxon>Dikarya</taxon>
        <taxon>Ascomycota</taxon>
        <taxon>Saccharomycotina</taxon>
        <taxon>Saccharomycetes</taxon>
        <taxon>Saccharomycetales</taxon>
        <taxon>Saccharomycetaceae</taxon>
        <taxon>Saccharomyces</taxon>
    </lineage>
</organism>
<evidence type="ECO:0008006" key="3">
    <source>
        <dbReference type="Google" id="ProtNLM"/>
    </source>
</evidence>
<dbReference type="AlphaFoldDB" id="A0AA35IY88"/>
<protein>
    <recommendedName>
        <fullName evidence="3">ATP-dependent kinase YFH7</fullName>
    </recommendedName>
</protein>
<sequence>MVNTHKLADDVLQLLDNCIEKNYRVCVVLVGSPGSGKSTIAEELCQIINEKYNSFLSKHPHIIQVIDQQKPIVDLVGSLRTLQPNKVAYMSEHQGLLREHVEDVNFSPVKYPDLTPDKRECTTVVGRGGNANAIRIAAVNNPINVNQLAQNSINIAQIVPMDGFHLSRKCLDLFEDPETAHKRRGSPSTFDSNNFLQLCKILAETSLCKVSSHDKSYSTSNVFGKLSKTFSQAVPDIFIPGFNHALKDPTPDQYCISKFTRIVIFEGLYLLYDQENWKEIYQTLANTGALLVYKIDIDYEVTEERVAKRHLQSGLVTTISEGREKFRSNDLLNGKDIDSHLIKLDNVVHIRND</sequence>
<dbReference type="InterPro" id="IPR027417">
    <property type="entry name" value="P-loop_NTPase"/>
</dbReference>
<dbReference type="PANTHER" id="PTHR10285">
    <property type="entry name" value="URIDINE KINASE"/>
    <property type="match status" value="1"/>
</dbReference>
<dbReference type="RefSeq" id="XP_056081838.1">
    <property type="nucleotide sequence ID" value="XM_056222114.1"/>
</dbReference>
<evidence type="ECO:0000313" key="1">
    <source>
        <dbReference type="EMBL" id="CAI4038723.1"/>
    </source>
</evidence>
<name>A0AA35IY88_SACMI</name>
<dbReference type="EMBL" id="OX365762">
    <property type="protein sequence ID" value="CAI4038723.1"/>
    <property type="molecule type" value="Genomic_DNA"/>
</dbReference>
<reference evidence="1" key="1">
    <citation type="submission" date="2022-10" db="EMBL/GenBank/DDBJ databases">
        <authorList>
            <person name="Byrne P K."/>
        </authorList>
    </citation>
    <scope>NUCLEOTIDE SEQUENCE</scope>
    <source>
        <strain evidence="1">IFO1815</strain>
    </source>
</reference>
<dbReference type="SUPFAM" id="SSF52540">
    <property type="entry name" value="P-loop containing nucleoside triphosphate hydrolases"/>
    <property type="match status" value="1"/>
</dbReference>
<evidence type="ECO:0000313" key="2">
    <source>
        <dbReference type="Proteomes" id="UP001161438"/>
    </source>
</evidence>
<accession>A0AA35IY88</accession>
<dbReference type="Gene3D" id="3.40.50.300">
    <property type="entry name" value="P-loop containing nucleotide triphosphate hydrolases"/>
    <property type="match status" value="1"/>
</dbReference>
<gene>
    <name evidence="1" type="primary">SMKI06G0690</name>
    <name evidence="1" type="ORF">SMKI_06G0690</name>
</gene>
<dbReference type="Proteomes" id="UP001161438">
    <property type="component" value="Chromosome 6"/>
</dbReference>
<proteinExistence type="predicted"/>
<dbReference type="GeneID" id="80917934"/>
<keyword evidence="2" id="KW-1185">Reference proteome</keyword>